<gene>
    <name evidence="1" type="ORF">BJN34_04730</name>
</gene>
<protein>
    <submittedName>
        <fullName evidence="1">Uncharacterized protein</fullName>
    </submittedName>
</protein>
<dbReference type="Pfam" id="PF18143">
    <property type="entry name" value="HAD_SAK_2"/>
    <property type="match status" value="1"/>
</dbReference>
<dbReference type="RefSeq" id="WP_078195592.1">
    <property type="nucleotide sequence ID" value="NZ_CP017757.2"/>
</dbReference>
<organism evidence="1 2">
    <name type="scientific">Cupriavidus necator</name>
    <name type="common">Alcaligenes eutrophus</name>
    <name type="synonym">Ralstonia eutropha</name>
    <dbReference type="NCBI Taxonomy" id="106590"/>
    <lineage>
        <taxon>Bacteria</taxon>
        <taxon>Pseudomonadati</taxon>
        <taxon>Pseudomonadota</taxon>
        <taxon>Betaproteobacteria</taxon>
        <taxon>Burkholderiales</taxon>
        <taxon>Burkholderiaceae</taxon>
        <taxon>Cupriavidus</taxon>
    </lineage>
</organism>
<accession>A0A1U9ULR4</accession>
<dbReference type="Proteomes" id="UP000189627">
    <property type="component" value="Chromosome 1"/>
</dbReference>
<dbReference type="EMBL" id="CP017757">
    <property type="protein sequence ID" value="AQV93201.1"/>
    <property type="molecule type" value="Genomic_DNA"/>
</dbReference>
<sequence length="301" mass="33982">MRSVLFLDIDGCAHRESQSRGDREPIQYAEGDRLLEHVRLLADLVAPYPELRIVFTASSVGVDNVGRAKEALPPWLRRSVMGSTHELSYYIDQWDGLSRFDQIVGYARVHEIQSWLALDDDNSSWPDEFQKNHVFLNCHLGLSEQRVREELANKLARLHSQEFQRVTTQHSWTQNMLAANGYIEAAGQAISEARSATEDARRMQAAKTVVLSCSAAMASAQSFRVTKTERNESLLVAFLGNGLEWSREERSAALKLLHYRVEDESKANTAPHEVSEAVSLAEAILQQARSWLANERESHGH</sequence>
<evidence type="ECO:0000313" key="1">
    <source>
        <dbReference type="EMBL" id="AQV93201.1"/>
    </source>
</evidence>
<dbReference type="OrthoDB" id="8773450at2"/>
<dbReference type="KEGG" id="cuh:BJN34_04730"/>
<name>A0A1U9ULR4_CUPNE</name>
<proteinExistence type="predicted"/>
<reference evidence="2" key="1">
    <citation type="submission" date="2017-02" db="EMBL/GenBank/DDBJ databases">
        <title>Complete genome sequence of Cupriavidus necator strain NH9, a 3-chlorobenzoate degrader.</title>
        <authorList>
            <person name="Moriuchi R."/>
            <person name="Dohra H."/>
            <person name="Ogawa N."/>
        </authorList>
    </citation>
    <scope>NUCLEOTIDE SEQUENCE [LARGE SCALE GENOMIC DNA]</scope>
    <source>
        <strain evidence="2">NH9</strain>
    </source>
</reference>
<dbReference type="AlphaFoldDB" id="A0A1U9ULR4"/>
<evidence type="ECO:0000313" key="2">
    <source>
        <dbReference type="Proteomes" id="UP000189627"/>
    </source>
</evidence>